<dbReference type="InterPro" id="IPR036388">
    <property type="entry name" value="WH-like_DNA-bd_sf"/>
</dbReference>
<keyword evidence="7" id="KW-1185">Reference proteome</keyword>
<evidence type="ECO:0000259" key="5">
    <source>
        <dbReference type="PROSITE" id="PS50931"/>
    </source>
</evidence>
<keyword evidence="3" id="KW-0238">DNA-binding</keyword>
<evidence type="ECO:0000256" key="2">
    <source>
        <dbReference type="ARBA" id="ARBA00023015"/>
    </source>
</evidence>
<protein>
    <submittedName>
        <fullName evidence="6">LysR family transcriptional regulator</fullName>
    </submittedName>
</protein>
<dbReference type="Gene3D" id="1.10.10.10">
    <property type="entry name" value="Winged helix-like DNA-binding domain superfamily/Winged helix DNA-binding domain"/>
    <property type="match status" value="1"/>
</dbReference>
<evidence type="ECO:0000256" key="3">
    <source>
        <dbReference type="ARBA" id="ARBA00023125"/>
    </source>
</evidence>
<dbReference type="Gene3D" id="3.40.190.10">
    <property type="entry name" value="Periplasmic binding protein-like II"/>
    <property type="match status" value="2"/>
</dbReference>
<dbReference type="AlphaFoldDB" id="A0A1Y0ET18"/>
<dbReference type="SUPFAM" id="SSF53850">
    <property type="entry name" value="Periplasmic binding protein-like II"/>
    <property type="match status" value="1"/>
</dbReference>
<dbReference type="Pfam" id="PF03466">
    <property type="entry name" value="LysR_substrate"/>
    <property type="match status" value="1"/>
</dbReference>
<dbReference type="OrthoDB" id="5292387at2"/>
<dbReference type="SUPFAM" id="SSF46785">
    <property type="entry name" value="Winged helix' DNA-binding domain"/>
    <property type="match status" value="1"/>
</dbReference>
<dbReference type="GO" id="GO:0003700">
    <property type="term" value="F:DNA-binding transcription factor activity"/>
    <property type="evidence" value="ECO:0007669"/>
    <property type="project" value="InterPro"/>
</dbReference>
<dbReference type="EMBL" id="CP021455">
    <property type="protein sequence ID" value="ARU06726.1"/>
    <property type="molecule type" value="Genomic_DNA"/>
</dbReference>
<comment type="similarity">
    <text evidence="1">Belongs to the LysR transcriptional regulatory family.</text>
</comment>
<dbReference type="Pfam" id="PF00126">
    <property type="entry name" value="HTH_1"/>
    <property type="match status" value="1"/>
</dbReference>
<dbReference type="PRINTS" id="PR00039">
    <property type="entry name" value="HTHLYSR"/>
</dbReference>
<dbReference type="GO" id="GO:0003677">
    <property type="term" value="F:DNA binding"/>
    <property type="evidence" value="ECO:0007669"/>
    <property type="project" value="UniProtKB-KW"/>
</dbReference>
<dbReference type="PANTHER" id="PTHR30346">
    <property type="entry name" value="TRANSCRIPTIONAL DUAL REGULATOR HCAR-RELATED"/>
    <property type="match status" value="1"/>
</dbReference>
<organism evidence="6 7">
    <name type="scientific">Comamonas serinivorans</name>
    <dbReference type="NCBI Taxonomy" id="1082851"/>
    <lineage>
        <taxon>Bacteria</taxon>
        <taxon>Pseudomonadati</taxon>
        <taxon>Pseudomonadota</taxon>
        <taxon>Betaproteobacteria</taxon>
        <taxon>Burkholderiales</taxon>
        <taxon>Comamonadaceae</taxon>
        <taxon>Comamonas</taxon>
    </lineage>
</organism>
<sequence>MEMRHLRYFLAAAQTGHMTQAAELLGIQQPPLSQQIKNLERELGVPLFTRHARGLRLTQAGLTLQKDARRLVDEFQAMQAHMRRYLDGSEGTVSVGFTSSSAAHAFTPLVLRRCRRKYPSVQLVVSENHAAAITEAVASAQLDCGFVRASVAWPEHVVQHVLLSEPMWLALPRDHALLNLGGSRRAPASMPLTALQDQAFIFVRRPEAPGLYANFEQACAARQVRIRVTAEVDRMMTALNLVAAGVGLTIVPESMRSVHRHAITFVRLDKSVALAAPLTLIYREDEDHGPVGSFIALVKQLAVSKAEALAASPHPDPTTTG</sequence>
<keyword evidence="2" id="KW-0805">Transcription regulation</keyword>
<name>A0A1Y0ET18_9BURK</name>
<proteinExistence type="inferred from homology"/>
<reference evidence="6 7" key="1">
    <citation type="submission" date="2017-05" db="EMBL/GenBank/DDBJ databases">
        <authorList>
            <person name="Song R."/>
            <person name="Chenine A.L."/>
            <person name="Ruprecht R.M."/>
        </authorList>
    </citation>
    <scope>NUCLEOTIDE SEQUENCE [LARGE SCALE GENOMIC DNA]</scope>
    <source>
        <strain evidence="6 7">DSM 26136</strain>
    </source>
</reference>
<dbReference type="InterPro" id="IPR005119">
    <property type="entry name" value="LysR_subst-bd"/>
</dbReference>
<gene>
    <name evidence="6" type="ORF">CCO03_07685</name>
</gene>
<dbReference type="InterPro" id="IPR036390">
    <property type="entry name" value="WH_DNA-bd_sf"/>
</dbReference>
<dbReference type="FunFam" id="1.10.10.10:FF:000001">
    <property type="entry name" value="LysR family transcriptional regulator"/>
    <property type="match status" value="1"/>
</dbReference>
<evidence type="ECO:0000256" key="4">
    <source>
        <dbReference type="ARBA" id="ARBA00023163"/>
    </source>
</evidence>
<evidence type="ECO:0000313" key="6">
    <source>
        <dbReference type="EMBL" id="ARU06726.1"/>
    </source>
</evidence>
<dbReference type="PANTHER" id="PTHR30346:SF30">
    <property type="entry name" value="SMALL NEUTRAL PROTEASE REGULATORY PROTEIN"/>
    <property type="match status" value="1"/>
</dbReference>
<feature type="domain" description="HTH lysR-type" evidence="5">
    <location>
        <begin position="1"/>
        <end position="58"/>
    </location>
</feature>
<accession>A0A1Y0ET18</accession>
<dbReference type="KEGG" id="cser:CCO03_07685"/>
<dbReference type="GO" id="GO:0032993">
    <property type="term" value="C:protein-DNA complex"/>
    <property type="evidence" value="ECO:0007669"/>
    <property type="project" value="TreeGrafter"/>
</dbReference>
<evidence type="ECO:0000313" key="7">
    <source>
        <dbReference type="Proteomes" id="UP000196138"/>
    </source>
</evidence>
<keyword evidence="4" id="KW-0804">Transcription</keyword>
<dbReference type="PROSITE" id="PS50931">
    <property type="entry name" value="HTH_LYSR"/>
    <property type="match status" value="1"/>
</dbReference>
<dbReference type="Proteomes" id="UP000196138">
    <property type="component" value="Chromosome"/>
</dbReference>
<dbReference type="InterPro" id="IPR000847">
    <property type="entry name" value="LysR_HTH_N"/>
</dbReference>
<evidence type="ECO:0000256" key="1">
    <source>
        <dbReference type="ARBA" id="ARBA00009437"/>
    </source>
</evidence>